<proteinExistence type="predicted"/>
<dbReference type="AlphaFoldDB" id="A0A5E4QWH7"/>
<evidence type="ECO:0000256" key="1">
    <source>
        <dbReference type="SAM" id="MobiDB-lite"/>
    </source>
</evidence>
<organism evidence="3 4">
    <name type="scientific">Leptidea sinapis</name>
    <dbReference type="NCBI Taxonomy" id="189913"/>
    <lineage>
        <taxon>Eukaryota</taxon>
        <taxon>Metazoa</taxon>
        <taxon>Ecdysozoa</taxon>
        <taxon>Arthropoda</taxon>
        <taxon>Hexapoda</taxon>
        <taxon>Insecta</taxon>
        <taxon>Pterygota</taxon>
        <taxon>Neoptera</taxon>
        <taxon>Endopterygota</taxon>
        <taxon>Lepidoptera</taxon>
        <taxon>Glossata</taxon>
        <taxon>Ditrysia</taxon>
        <taxon>Papilionoidea</taxon>
        <taxon>Pieridae</taxon>
        <taxon>Dismorphiinae</taxon>
        <taxon>Leptidea</taxon>
    </lineage>
</organism>
<evidence type="ECO:0008006" key="5">
    <source>
        <dbReference type="Google" id="ProtNLM"/>
    </source>
</evidence>
<keyword evidence="2" id="KW-0732">Signal</keyword>
<keyword evidence="4" id="KW-1185">Reference proteome</keyword>
<dbReference type="EMBL" id="FZQP02005299">
    <property type="protein sequence ID" value="VVD01318.1"/>
    <property type="molecule type" value="Genomic_DNA"/>
</dbReference>
<protein>
    <recommendedName>
        <fullName evidence="5">DUF4794 domain-containing protein</fullName>
    </recommendedName>
</protein>
<feature type="region of interest" description="Disordered" evidence="1">
    <location>
        <begin position="139"/>
        <end position="170"/>
    </location>
</feature>
<reference evidence="3 4" key="1">
    <citation type="submission" date="2017-07" db="EMBL/GenBank/DDBJ databases">
        <authorList>
            <person name="Talla V."/>
            <person name="Backstrom N."/>
        </authorList>
    </citation>
    <scope>NUCLEOTIDE SEQUENCE [LARGE SCALE GENOMIC DNA]</scope>
</reference>
<sequence>MIVEIIILSIACGLAHSSGVHDVHPVAAVDSSPVVTAASSQYFERVFNRLVQAAPVFEPLPFLPAPQPAHPVVPAAQPPPVVVEATRTTVLPAPPIPPQNGANPNIAIAIATAHAAPVATILLPPYPFGLPPAFVLPQPANDFPTENPNRESTTPKPTLPQPTVKSTQEPEVTTALPSNIDNGFIQALPSAQNINFRQYQVPPQQLPVEKPQKIKTNIEIVPVPLTYIAPPPLNLQHHHHDAHHHSSLKAIPHFHTFIPKTKIIIRPVSARLKIRTITVPAGLIKYKVPSKLKYSSRKSLQTSLRSPRDPEPTTFRPFNRPFTKPPRL</sequence>
<feature type="region of interest" description="Disordered" evidence="1">
    <location>
        <begin position="297"/>
        <end position="328"/>
    </location>
</feature>
<name>A0A5E4QWH7_9NEOP</name>
<accession>A0A5E4QWH7</accession>
<feature type="chain" id="PRO_5022857736" description="DUF4794 domain-containing protein" evidence="2">
    <location>
        <begin position="18"/>
        <end position="328"/>
    </location>
</feature>
<evidence type="ECO:0000313" key="4">
    <source>
        <dbReference type="Proteomes" id="UP000324832"/>
    </source>
</evidence>
<evidence type="ECO:0000313" key="3">
    <source>
        <dbReference type="EMBL" id="VVD01318.1"/>
    </source>
</evidence>
<feature type="compositionally biased region" description="Polar residues" evidence="1">
    <location>
        <begin position="144"/>
        <end position="170"/>
    </location>
</feature>
<gene>
    <name evidence="3" type="ORF">LSINAPIS_LOCUS11770</name>
</gene>
<evidence type="ECO:0000256" key="2">
    <source>
        <dbReference type="SAM" id="SignalP"/>
    </source>
</evidence>
<feature type="signal peptide" evidence="2">
    <location>
        <begin position="1"/>
        <end position="17"/>
    </location>
</feature>
<dbReference type="Proteomes" id="UP000324832">
    <property type="component" value="Unassembled WGS sequence"/>
</dbReference>